<organism evidence="1">
    <name type="scientific">marine sediment metagenome</name>
    <dbReference type="NCBI Taxonomy" id="412755"/>
    <lineage>
        <taxon>unclassified sequences</taxon>
        <taxon>metagenomes</taxon>
        <taxon>ecological metagenomes</taxon>
    </lineage>
</organism>
<feature type="non-terminal residue" evidence="1">
    <location>
        <position position="1"/>
    </location>
</feature>
<protein>
    <submittedName>
        <fullName evidence="1">Uncharacterized protein</fullName>
    </submittedName>
</protein>
<gene>
    <name evidence="1" type="ORF">S01H4_40266</name>
</gene>
<reference evidence="1" key="1">
    <citation type="journal article" date="2014" name="Front. Microbiol.">
        <title>High frequency of phylogenetically diverse reductive dehalogenase-homologous genes in deep subseafloor sedimentary metagenomes.</title>
        <authorList>
            <person name="Kawai M."/>
            <person name="Futagami T."/>
            <person name="Toyoda A."/>
            <person name="Takaki Y."/>
            <person name="Nishi S."/>
            <person name="Hori S."/>
            <person name="Arai W."/>
            <person name="Tsubouchi T."/>
            <person name="Morono Y."/>
            <person name="Uchiyama I."/>
            <person name="Ito T."/>
            <person name="Fujiyama A."/>
            <person name="Inagaki F."/>
            <person name="Takami H."/>
        </authorList>
    </citation>
    <scope>NUCLEOTIDE SEQUENCE</scope>
    <source>
        <strain evidence="1">Expedition CK06-06</strain>
    </source>
</reference>
<dbReference type="EMBL" id="BART01021910">
    <property type="protein sequence ID" value="GAH04746.1"/>
    <property type="molecule type" value="Genomic_DNA"/>
</dbReference>
<comment type="caution">
    <text evidence="1">The sequence shown here is derived from an EMBL/GenBank/DDBJ whole genome shotgun (WGS) entry which is preliminary data.</text>
</comment>
<proteinExistence type="predicted"/>
<evidence type="ECO:0000313" key="1">
    <source>
        <dbReference type="EMBL" id="GAH04746.1"/>
    </source>
</evidence>
<sequence>YLVAAGEDISADFKIKETAGEVYAQIGTIPAQANWDPTISDMPLKSSGSMLFFITNPTNIALNDVGTTISLTVYTSNAQWIVETIVQAAEIEAVA</sequence>
<name>X1C9D8_9ZZZZ</name>
<accession>X1C9D8</accession>
<dbReference type="AlphaFoldDB" id="X1C9D8"/>